<organism evidence="1 2">
    <name type="scientific">Plasmodium ovale curtisi</name>
    <dbReference type="NCBI Taxonomy" id="864141"/>
    <lineage>
        <taxon>Eukaryota</taxon>
        <taxon>Sar</taxon>
        <taxon>Alveolata</taxon>
        <taxon>Apicomplexa</taxon>
        <taxon>Aconoidasida</taxon>
        <taxon>Haemosporida</taxon>
        <taxon>Plasmodiidae</taxon>
        <taxon>Plasmodium</taxon>
        <taxon>Plasmodium (Plasmodium)</taxon>
    </lineage>
</organism>
<dbReference type="EMBL" id="FLQV01001425">
    <property type="protein sequence ID" value="SBS99652.1"/>
    <property type="molecule type" value="Genomic_DNA"/>
</dbReference>
<evidence type="ECO:0000313" key="1">
    <source>
        <dbReference type="EMBL" id="SBS99652.1"/>
    </source>
</evidence>
<gene>
    <name evidence="1" type="ORF">POVCU1_054210</name>
</gene>
<name>A0A1A8X610_PLAOA</name>
<sequence>MVLENNSQETYFQQFENDNSESCTIAKECLNDIKSLDEKLYKIGCSLDKAYKNIDSSSSQMQKDHTTCGHLNN</sequence>
<reference evidence="2" key="1">
    <citation type="submission" date="2016-05" db="EMBL/GenBank/DDBJ databases">
        <authorList>
            <person name="Naeem Raeece"/>
        </authorList>
    </citation>
    <scope>NUCLEOTIDE SEQUENCE [LARGE SCALE GENOMIC DNA]</scope>
</reference>
<evidence type="ECO:0008006" key="3">
    <source>
        <dbReference type="Google" id="ProtNLM"/>
    </source>
</evidence>
<dbReference type="Proteomes" id="UP000078546">
    <property type="component" value="Unassembled WGS sequence"/>
</dbReference>
<protein>
    <recommendedName>
        <fullName evidence="3">PIR Superfamily Protein</fullName>
    </recommendedName>
</protein>
<accession>A0A1A8X610</accession>
<proteinExistence type="predicted"/>
<evidence type="ECO:0000313" key="2">
    <source>
        <dbReference type="Proteomes" id="UP000078546"/>
    </source>
</evidence>
<dbReference type="AlphaFoldDB" id="A0A1A8X610"/>